<dbReference type="EMBL" id="KN847477">
    <property type="protein sequence ID" value="KIX05646.1"/>
    <property type="molecule type" value="Genomic_DNA"/>
</dbReference>
<feature type="region of interest" description="Disordered" evidence="1">
    <location>
        <begin position="382"/>
        <end position="409"/>
    </location>
</feature>
<dbReference type="Proteomes" id="UP000053617">
    <property type="component" value="Unassembled WGS sequence"/>
</dbReference>
<evidence type="ECO:0000313" key="3">
    <source>
        <dbReference type="Proteomes" id="UP000053617"/>
    </source>
</evidence>
<dbReference type="OrthoDB" id="3538597at2759"/>
<proteinExistence type="predicted"/>
<feature type="region of interest" description="Disordered" evidence="1">
    <location>
        <begin position="824"/>
        <end position="867"/>
    </location>
</feature>
<reference evidence="2 3" key="1">
    <citation type="submission" date="2015-01" db="EMBL/GenBank/DDBJ databases">
        <title>The Genome Sequence of Rhinocladiella mackenzie CBS 650.93.</title>
        <authorList>
            <consortium name="The Broad Institute Genomics Platform"/>
            <person name="Cuomo C."/>
            <person name="de Hoog S."/>
            <person name="Gorbushina A."/>
            <person name="Stielow B."/>
            <person name="Teixiera M."/>
            <person name="Abouelleil A."/>
            <person name="Chapman S.B."/>
            <person name="Priest M."/>
            <person name="Young S.K."/>
            <person name="Wortman J."/>
            <person name="Nusbaum C."/>
            <person name="Birren B."/>
        </authorList>
    </citation>
    <scope>NUCLEOTIDE SEQUENCE [LARGE SCALE GENOMIC DNA]</scope>
    <source>
        <strain evidence="2 3">CBS 650.93</strain>
    </source>
</reference>
<evidence type="ECO:0000256" key="1">
    <source>
        <dbReference type="SAM" id="MobiDB-lite"/>
    </source>
</evidence>
<dbReference type="HOGENOM" id="CLU_005168_2_0_1"/>
<dbReference type="RefSeq" id="XP_013272782.1">
    <property type="nucleotide sequence ID" value="XM_013417328.1"/>
</dbReference>
<name>A0A0D2IR56_9EURO</name>
<feature type="compositionally biased region" description="Basic and acidic residues" evidence="1">
    <location>
        <begin position="824"/>
        <end position="839"/>
    </location>
</feature>
<accession>A0A0D2IR56</accession>
<gene>
    <name evidence="2" type="ORF">Z518_03618</name>
</gene>
<keyword evidence="3" id="KW-1185">Reference proteome</keyword>
<organism evidence="2 3">
    <name type="scientific">Rhinocladiella mackenziei CBS 650.93</name>
    <dbReference type="NCBI Taxonomy" id="1442369"/>
    <lineage>
        <taxon>Eukaryota</taxon>
        <taxon>Fungi</taxon>
        <taxon>Dikarya</taxon>
        <taxon>Ascomycota</taxon>
        <taxon>Pezizomycotina</taxon>
        <taxon>Eurotiomycetes</taxon>
        <taxon>Chaetothyriomycetidae</taxon>
        <taxon>Chaetothyriales</taxon>
        <taxon>Herpotrichiellaceae</taxon>
        <taxon>Rhinocladiella</taxon>
    </lineage>
</organism>
<protein>
    <submittedName>
        <fullName evidence="2">Uncharacterized protein</fullName>
    </submittedName>
</protein>
<feature type="compositionally biased region" description="Basic residues" evidence="1">
    <location>
        <begin position="840"/>
        <end position="852"/>
    </location>
</feature>
<sequence length="961" mass="110759">MAPNTADKGKAERDLLEKYNIVFRGPSYPPPSHHSRSIQRITELGSRRFLTYGIDEHDHNSRSNLWRLEIKARAESLVEVASRLIHNQPSEMKWRLDVETQVYKRFDLNIECPESSCKRRWWRSEIEVVPEAPGPISASLVERRRTRTACLCDAETRLVNLIGLNKVISNRADELLIYAGEAQFELKKQKPDRVFGLLQTNRFGRILKRLIQNVQDTVDDKVEITPFRHGNEPLLFPFLITEAKTERGDSFEASARQTAFPIWALLNLQQELQKAAKLTLREQGGPLVWFFSNRGEQWQLYGCYTTPEDNAMPISYEIHSLWSGRVDSLDGALQILLIVDYIFDWARDLYRPGIYRLLNSIYLSDWDDAMSMETDSEIHSLAHRSSSRRGQSPTALSQKQNIQSSENLDSHGFDDIAPLFDLRLWKRTDMNECCFRPIGIIENSFQCLYITGDNIWDILRPFGQKRDLDKNGPLRIYVRQSWQALCQHPVRMSEKAISLMEEYWTGKDRYPWPAMPKSNDNFATIGFHAYFSKDWRQMRVLSCLSFDEAALAILEQSTRYSRTSPGQRALKRRIDDAQRLNEQDIEEMVQSLRAGSVLENFTEALERRAQVLDKGQALNSRFEFVRASQIRVQSITSKAYKMHSRDIMEPTEPYLRFSSEFRAQDFQETPVLPQHFSSALRDQLQPRPTNYLLRENLNKECPIMTCSSNSDGAGGQNVIDFCIFITETAQEVPDVSRQLDIVAATIKAGNFLVTYNGAYNCPQDETPRNLDKEPFARQALLRWYRRLLQEHLIAVGTATPKLEFICTDPFNDLSLANIDEHIPRQLSNHDRKDIQDNHKSGNKRPKTHHAKAGKAEKRAEENGQGKAEKIIQRGIEEKMEEEIEERDDDCYIVEPPVSKQLRALSHRAHNVADSSLGTEMNCPEPAAQLKTAAEAAEDKRLQEFWKKYPQFRPGPATARRG</sequence>
<dbReference type="AlphaFoldDB" id="A0A0D2IR56"/>
<dbReference type="VEuPathDB" id="FungiDB:Z518_03618"/>
<evidence type="ECO:0000313" key="2">
    <source>
        <dbReference type="EMBL" id="KIX05646.1"/>
    </source>
</evidence>
<feature type="compositionally biased region" description="Polar residues" evidence="1">
    <location>
        <begin position="388"/>
        <end position="407"/>
    </location>
</feature>
<dbReference type="GeneID" id="25291689"/>
<feature type="compositionally biased region" description="Basic and acidic residues" evidence="1">
    <location>
        <begin position="853"/>
        <end position="867"/>
    </location>
</feature>